<reference evidence="1" key="1">
    <citation type="submission" date="2014-12" db="EMBL/GenBank/DDBJ databases">
        <title>Insight into the proteome of Arion vulgaris.</title>
        <authorList>
            <person name="Aradska J."/>
            <person name="Bulat T."/>
            <person name="Smidak R."/>
            <person name="Sarate P."/>
            <person name="Gangsoo J."/>
            <person name="Sialana F."/>
            <person name="Bilban M."/>
            <person name="Lubec G."/>
        </authorList>
    </citation>
    <scope>NUCLEOTIDE SEQUENCE</scope>
    <source>
        <tissue evidence="1">Skin</tissue>
    </source>
</reference>
<name>A0A0B6YU28_9EUPU</name>
<accession>A0A0B6YU28</accession>
<gene>
    <name evidence="1" type="primary">ORF37331</name>
</gene>
<dbReference type="EMBL" id="HACG01012893">
    <property type="protein sequence ID" value="CEK59758.1"/>
    <property type="molecule type" value="Transcribed_RNA"/>
</dbReference>
<dbReference type="AlphaFoldDB" id="A0A0B6YU28"/>
<organism evidence="1">
    <name type="scientific">Arion vulgaris</name>
    <dbReference type="NCBI Taxonomy" id="1028688"/>
    <lineage>
        <taxon>Eukaryota</taxon>
        <taxon>Metazoa</taxon>
        <taxon>Spiralia</taxon>
        <taxon>Lophotrochozoa</taxon>
        <taxon>Mollusca</taxon>
        <taxon>Gastropoda</taxon>
        <taxon>Heterobranchia</taxon>
        <taxon>Euthyneura</taxon>
        <taxon>Panpulmonata</taxon>
        <taxon>Eupulmonata</taxon>
        <taxon>Stylommatophora</taxon>
        <taxon>Helicina</taxon>
        <taxon>Arionoidea</taxon>
        <taxon>Arionidae</taxon>
        <taxon>Arion</taxon>
    </lineage>
</organism>
<evidence type="ECO:0000313" key="1">
    <source>
        <dbReference type="EMBL" id="CEK59758.1"/>
    </source>
</evidence>
<protein>
    <submittedName>
        <fullName evidence="1">Uncharacterized protein</fullName>
    </submittedName>
</protein>
<proteinExistence type="predicted"/>
<sequence>MMYKYCFRLVRYIYSVMEFVQQQQTHMSYVNTHKTGEEKKGSTAINIDIRKWNKFVI</sequence>